<name>A0A343YVG1_9NEOP</name>
<dbReference type="InterPro" id="IPR001750">
    <property type="entry name" value="ND/Mrp_TM"/>
</dbReference>
<feature type="domain" description="NADH:quinone oxidoreductase/Mrp antiporter transmembrane" evidence="18">
    <location>
        <begin position="93"/>
        <end position="366"/>
    </location>
</feature>
<proteinExistence type="inferred from homology"/>
<dbReference type="AlphaFoldDB" id="A0A343YVG1"/>
<feature type="transmembrane region" description="Helical" evidence="17">
    <location>
        <begin position="197"/>
        <end position="221"/>
    </location>
</feature>
<keyword evidence="7 17" id="KW-0812">Transmembrane</keyword>
<keyword evidence="8" id="KW-0999">Mitochondrion inner membrane</keyword>
<feature type="transmembrane region" description="Helical" evidence="17">
    <location>
        <begin position="444"/>
        <end position="464"/>
    </location>
</feature>
<feature type="transmembrane region" description="Helical" evidence="17">
    <location>
        <begin position="227"/>
        <end position="248"/>
    </location>
</feature>
<feature type="transmembrane region" description="Helical" evidence="17">
    <location>
        <begin position="406"/>
        <end position="432"/>
    </location>
</feature>
<keyword evidence="6" id="KW-0679">Respiratory chain</keyword>
<evidence type="ECO:0000256" key="16">
    <source>
        <dbReference type="ARBA" id="ARBA00049551"/>
    </source>
</evidence>
<dbReference type="PANTHER" id="PTHR42829">
    <property type="entry name" value="NADH-UBIQUINONE OXIDOREDUCTASE CHAIN 5"/>
    <property type="match status" value="1"/>
</dbReference>
<comment type="function">
    <text evidence="1">Core subunit of the mitochondrial membrane respiratory chain NADH dehydrogenase (Complex I) that is believed to belong to the minimal assembly required for catalysis. Complex I functions in the transfer of electrons from NADH to the respiratory chain. The immediate electron acceptor for the enzyme is believed to be ubiquinone.</text>
</comment>
<keyword evidence="5 17" id="KW-0813">Transport</keyword>
<evidence type="ECO:0000256" key="17">
    <source>
        <dbReference type="RuleBase" id="RU003404"/>
    </source>
</evidence>
<keyword evidence="10" id="KW-0249">Electron transport</keyword>
<evidence type="ECO:0000259" key="19">
    <source>
        <dbReference type="Pfam" id="PF00662"/>
    </source>
</evidence>
<evidence type="ECO:0000256" key="6">
    <source>
        <dbReference type="ARBA" id="ARBA00022660"/>
    </source>
</evidence>
<keyword evidence="11 17" id="KW-1133">Transmembrane helix</keyword>
<evidence type="ECO:0000259" key="20">
    <source>
        <dbReference type="Pfam" id="PF06455"/>
    </source>
</evidence>
<evidence type="ECO:0000256" key="13">
    <source>
        <dbReference type="ARBA" id="ARBA00023075"/>
    </source>
</evidence>
<geneLocation type="mitochondrion" evidence="21"/>
<evidence type="ECO:0000256" key="8">
    <source>
        <dbReference type="ARBA" id="ARBA00022792"/>
    </source>
</evidence>
<evidence type="ECO:0000256" key="7">
    <source>
        <dbReference type="ARBA" id="ARBA00022692"/>
    </source>
</evidence>
<evidence type="ECO:0000256" key="12">
    <source>
        <dbReference type="ARBA" id="ARBA00023027"/>
    </source>
</evidence>
<comment type="catalytic activity">
    <reaction evidence="16 17">
        <text>a ubiquinone + NADH + 5 H(+)(in) = a ubiquinol + NAD(+) + 4 H(+)(out)</text>
        <dbReference type="Rhea" id="RHEA:29091"/>
        <dbReference type="Rhea" id="RHEA-COMP:9565"/>
        <dbReference type="Rhea" id="RHEA-COMP:9566"/>
        <dbReference type="ChEBI" id="CHEBI:15378"/>
        <dbReference type="ChEBI" id="CHEBI:16389"/>
        <dbReference type="ChEBI" id="CHEBI:17976"/>
        <dbReference type="ChEBI" id="CHEBI:57540"/>
        <dbReference type="ChEBI" id="CHEBI:57945"/>
        <dbReference type="EC" id="7.1.1.2"/>
    </reaction>
</comment>
<dbReference type="GO" id="GO:0005743">
    <property type="term" value="C:mitochondrial inner membrane"/>
    <property type="evidence" value="ECO:0007669"/>
    <property type="project" value="UniProtKB-SubCell"/>
</dbReference>
<evidence type="ECO:0000259" key="18">
    <source>
        <dbReference type="Pfam" id="PF00361"/>
    </source>
</evidence>
<evidence type="ECO:0000256" key="11">
    <source>
        <dbReference type="ARBA" id="ARBA00022989"/>
    </source>
</evidence>
<keyword evidence="14 17" id="KW-0496">Mitochondrion</keyword>
<feature type="domain" description="NADH-Ubiquinone oxidoreductase (complex I) chain 5 N-terminal" evidence="19">
    <location>
        <begin position="28"/>
        <end position="76"/>
    </location>
</feature>
<keyword evidence="12 17" id="KW-0520">NAD</keyword>
<feature type="transmembrane region" description="Helical" evidence="17">
    <location>
        <begin position="369"/>
        <end position="394"/>
    </location>
</feature>
<feature type="transmembrane region" description="Helical" evidence="17">
    <location>
        <begin position="476"/>
        <end position="498"/>
    </location>
</feature>
<dbReference type="InterPro" id="IPR003945">
    <property type="entry name" value="NU5C-like"/>
</dbReference>
<accession>A0A343YVG1</accession>
<dbReference type="Pfam" id="PF06455">
    <property type="entry name" value="NADH5_C"/>
    <property type="match status" value="1"/>
</dbReference>
<organism evidence="21">
    <name type="scientific">Euborellia annulipes</name>
    <dbReference type="NCBI Taxonomy" id="146833"/>
    <lineage>
        <taxon>Eukaryota</taxon>
        <taxon>Metazoa</taxon>
        <taxon>Ecdysozoa</taxon>
        <taxon>Arthropoda</taxon>
        <taxon>Hexapoda</taxon>
        <taxon>Insecta</taxon>
        <taxon>Pterygota</taxon>
        <taxon>Neoptera</taxon>
        <taxon>Polyneoptera</taxon>
        <taxon>Dermaptera</taxon>
        <taxon>Neodermaptera</taxon>
        <taxon>Epidermaptera</taxon>
        <taxon>Anisolabidoidea</taxon>
        <taxon>Anisolabididae</taxon>
        <taxon>Euborellia</taxon>
    </lineage>
</organism>
<dbReference type="PANTHER" id="PTHR42829:SF2">
    <property type="entry name" value="NADH-UBIQUINONE OXIDOREDUCTASE CHAIN 5"/>
    <property type="match status" value="1"/>
</dbReference>
<dbReference type="GO" id="GO:0008137">
    <property type="term" value="F:NADH dehydrogenase (ubiquinone) activity"/>
    <property type="evidence" value="ECO:0007669"/>
    <property type="project" value="UniProtKB-EC"/>
</dbReference>
<keyword evidence="9" id="KW-1278">Translocase</keyword>
<evidence type="ECO:0000256" key="5">
    <source>
        <dbReference type="ARBA" id="ARBA00022448"/>
    </source>
</evidence>
<feature type="domain" description="NADH dehydrogenase subunit 5 C-terminal" evidence="20">
    <location>
        <begin position="381"/>
        <end position="551"/>
    </location>
</feature>
<evidence type="ECO:0000256" key="4">
    <source>
        <dbReference type="ARBA" id="ARBA00021096"/>
    </source>
</evidence>
<dbReference type="InterPro" id="IPR001516">
    <property type="entry name" value="Proton_antipo_N"/>
</dbReference>
<dbReference type="PRINTS" id="PR01434">
    <property type="entry name" value="NADHDHGNASE5"/>
</dbReference>
<sequence length="552" mass="61876">MLASMILGSVSIYCVNFNESFYLEWMLIKLNSMVLVMTIYLDMIAAMFMSVVMFISGLIMIYSVQYMSSDKFMNRFILIVFLFVLSMMFLIISPNLVSILLGWDGLGLVSYCLVLYYQSTKAYGAALMTAMTNRIGDVMILIAITYMFSLGSWNFCFNMNEEQLSNWDFKLVMLLLMVAAMTKSAQIPFSAWLPAAMAAPTPVSSLVHSSTLVTAGVYLLIRMNHMLMLSSLGKPLFIISCLTMMYAGISANYENDLKKIIALSTLSQLGLMMSILSLGYPMLAFFHLLTHAMFKALLFMCAGNFIHSMTDNQDIRFMSGLGFILPVTSACFITANMALCGLPFLAGFYSKDLILETFLQYNYNYLGGLIYYLSTGLTMSYTIRLILIIMNGGYKTSSCYGMGDEGWLMTAPIMMLTFLAIFGGGLLSWLLIEPQLINIPMNQKLLTVMVIMVGGGLGSFISMIKMYSIHHFFSNLWYLPVISTQLIIFKPLSVGMSFLKKSDLGWSEILGPQGLFFFLTSMSKLLETWQTISLKIMLFSAGLIILILMFFS</sequence>
<comment type="subcellular location">
    <subcellularLocation>
        <location evidence="2">Mitochondrion inner membrane</location>
        <topology evidence="2">Multi-pass membrane protein</topology>
    </subcellularLocation>
</comment>
<feature type="transmembrane region" description="Helical" evidence="17">
    <location>
        <begin position="318"/>
        <end position="349"/>
    </location>
</feature>
<keyword evidence="13 17" id="KW-0830">Ubiquinone</keyword>
<dbReference type="InterPro" id="IPR010934">
    <property type="entry name" value="NADH_DH_su5_C"/>
</dbReference>
<feature type="transmembrane region" description="Helical" evidence="17">
    <location>
        <begin position="76"/>
        <end position="93"/>
    </location>
</feature>
<dbReference type="GO" id="GO:0042773">
    <property type="term" value="P:ATP synthesis coupled electron transport"/>
    <property type="evidence" value="ECO:0007669"/>
    <property type="project" value="InterPro"/>
</dbReference>
<evidence type="ECO:0000256" key="10">
    <source>
        <dbReference type="ARBA" id="ARBA00022982"/>
    </source>
</evidence>
<dbReference type="EC" id="7.1.1.2" evidence="3 17"/>
<reference evidence="21" key="1">
    <citation type="submission" date="2017-10" db="EMBL/GenBank/DDBJ databases">
        <title>Mitogenomes of tropical arthropods.</title>
        <authorList>
            <person name="Pires Paula D."/>
            <person name="Coiti Togawa R."/>
        </authorList>
    </citation>
    <scope>NUCLEOTIDE SEQUENCE</scope>
</reference>
<protein>
    <recommendedName>
        <fullName evidence="4 17">NADH-ubiquinone oxidoreductase chain 5</fullName>
        <ecNumber evidence="3 17">7.1.1.2</ecNumber>
    </recommendedName>
</protein>
<dbReference type="GO" id="GO:0015990">
    <property type="term" value="P:electron transport coupled proton transport"/>
    <property type="evidence" value="ECO:0007669"/>
    <property type="project" value="TreeGrafter"/>
</dbReference>
<feature type="transmembrane region" description="Helical" evidence="17">
    <location>
        <begin position="532"/>
        <end position="551"/>
    </location>
</feature>
<keyword evidence="15 17" id="KW-0472">Membrane</keyword>
<evidence type="ECO:0000256" key="1">
    <source>
        <dbReference type="ARBA" id="ARBA00003257"/>
    </source>
</evidence>
<evidence type="ECO:0000313" key="21">
    <source>
        <dbReference type="EMBL" id="AWN56245.1"/>
    </source>
</evidence>
<evidence type="ECO:0000256" key="14">
    <source>
        <dbReference type="ARBA" id="ARBA00023128"/>
    </source>
</evidence>
<dbReference type="Pfam" id="PF00361">
    <property type="entry name" value="Proton_antipo_M"/>
    <property type="match status" value="1"/>
</dbReference>
<feature type="transmembrane region" description="Helical" evidence="17">
    <location>
        <begin position="167"/>
        <end position="185"/>
    </location>
</feature>
<dbReference type="EMBL" id="MG253269">
    <property type="protein sequence ID" value="AWN56245.1"/>
    <property type="molecule type" value="Genomic_DNA"/>
</dbReference>
<dbReference type="GO" id="GO:0003954">
    <property type="term" value="F:NADH dehydrogenase activity"/>
    <property type="evidence" value="ECO:0007669"/>
    <property type="project" value="TreeGrafter"/>
</dbReference>
<evidence type="ECO:0000256" key="3">
    <source>
        <dbReference type="ARBA" id="ARBA00012944"/>
    </source>
</evidence>
<evidence type="ECO:0000256" key="15">
    <source>
        <dbReference type="ARBA" id="ARBA00023136"/>
    </source>
</evidence>
<comment type="function">
    <text evidence="17">Core subunit of the mitochondrial membrane respiratory chain NADH dehydrogenase (Complex I) which catalyzes electron transfer from NADH through the respiratory chain, using ubiquinone as an electron acceptor. Essential for the catalytic activity and assembly of complex I.</text>
</comment>
<dbReference type="Pfam" id="PF00662">
    <property type="entry name" value="Proton_antipo_N"/>
    <property type="match status" value="1"/>
</dbReference>
<evidence type="ECO:0000256" key="9">
    <source>
        <dbReference type="ARBA" id="ARBA00022967"/>
    </source>
</evidence>
<comment type="similarity">
    <text evidence="17">Belongs to the complex I subunit 5 family.</text>
</comment>
<feature type="transmembrane region" description="Helical" evidence="17">
    <location>
        <begin position="138"/>
        <end position="155"/>
    </location>
</feature>
<evidence type="ECO:0000256" key="2">
    <source>
        <dbReference type="ARBA" id="ARBA00004448"/>
    </source>
</evidence>
<feature type="transmembrane region" description="Helical" evidence="17">
    <location>
        <begin position="38"/>
        <end position="64"/>
    </location>
</feature>